<organism evidence="5 6">
    <name type="scientific">Coccidioides posadasii (strain C735)</name>
    <name type="common">Valley fever fungus</name>
    <dbReference type="NCBI Taxonomy" id="222929"/>
    <lineage>
        <taxon>Eukaryota</taxon>
        <taxon>Fungi</taxon>
        <taxon>Dikarya</taxon>
        <taxon>Ascomycota</taxon>
        <taxon>Pezizomycotina</taxon>
        <taxon>Eurotiomycetes</taxon>
        <taxon>Eurotiomycetidae</taxon>
        <taxon>Onygenales</taxon>
        <taxon>Onygenaceae</taxon>
        <taxon>Coccidioides</taxon>
    </lineage>
</organism>
<feature type="region of interest" description="Disordered" evidence="4">
    <location>
        <begin position="791"/>
        <end position="875"/>
    </location>
</feature>
<feature type="region of interest" description="Disordered" evidence="4">
    <location>
        <begin position="626"/>
        <end position="653"/>
    </location>
</feature>
<dbReference type="InterPro" id="IPR011990">
    <property type="entry name" value="TPR-like_helical_dom_sf"/>
</dbReference>
<dbReference type="Gene3D" id="1.25.40.10">
    <property type="entry name" value="Tetratricopeptide repeat domain"/>
    <property type="match status" value="1"/>
</dbReference>
<evidence type="ECO:0000256" key="4">
    <source>
        <dbReference type="SAM" id="MobiDB-lite"/>
    </source>
</evidence>
<evidence type="ECO:0000256" key="1">
    <source>
        <dbReference type="ARBA" id="ARBA00002550"/>
    </source>
</evidence>
<evidence type="ECO:0000256" key="3">
    <source>
        <dbReference type="PROSITE-ProRule" id="PRU00339"/>
    </source>
</evidence>
<feature type="compositionally biased region" description="Basic and acidic residues" evidence="4">
    <location>
        <begin position="626"/>
        <end position="642"/>
    </location>
</feature>
<dbReference type="Proteomes" id="UP000009084">
    <property type="component" value="Unassembled WGS sequence"/>
</dbReference>
<dbReference type="AlphaFoldDB" id="C5P752"/>
<dbReference type="OrthoDB" id="29013at2759"/>
<dbReference type="PANTHER" id="PTHR23083:SF464">
    <property type="entry name" value="TETRATRICOPEPTIDE REPEAT DOMAIN 7, ISOFORM A"/>
    <property type="match status" value="1"/>
</dbReference>
<feature type="compositionally biased region" description="Polar residues" evidence="4">
    <location>
        <begin position="852"/>
        <end position="875"/>
    </location>
</feature>
<comment type="function">
    <text evidence="1">Involved in endocytosis.</text>
</comment>
<feature type="repeat" description="TPR" evidence="3">
    <location>
        <begin position="999"/>
        <end position="1032"/>
    </location>
</feature>
<evidence type="ECO:0000256" key="2">
    <source>
        <dbReference type="ARBA" id="ARBA00038251"/>
    </source>
</evidence>
<dbReference type="InterPro" id="IPR051722">
    <property type="entry name" value="Endocytosis_PI4K-reg_protein"/>
</dbReference>
<proteinExistence type="inferred from homology"/>
<feature type="region of interest" description="Disordered" evidence="4">
    <location>
        <begin position="750"/>
        <end position="779"/>
    </location>
</feature>
<dbReference type="PANTHER" id="PTHR23083">
    <property type="entry name" value="TETRATRICOPEPTIDE REPEAT PROTEIN, TPR"/>
    <property type="match status" value="1"/>
</dbReference>
<dbReference type="EMBL" id="ACFW01000025">
    <property type="protein sequence ID" value="EER27252.1"/>
    <property type="molecule type" value="Genomic_DNA"/>
</dbReference>
<dbReference type="KEGG" id="cpw:9694892"/>
<dbReference type="SMART" id="SM00028">
    <property type="entry name" value="TPR"/>
    <property type="match status" value="3"/>
</dbReference>
<dbReference type="SUPFAM" id="SSF48452">
    <property type="entry name" value="TPR-like"/>
    <property type="match status" value="1"/>
</dbReference>
<reference evidence="5 6" key="1">
    <citation type="journal article" date="2009" name="Genome Res.">
        <title>Comparative genomic analyses of the human fungal pathogens Coccidioides and their relatives.</title>
        <authorList>
            <person name="Sharpton T.J."/>
            <person name="Stajich J.E."/>
            <person name="Rounsley S.D."/>
            <person name="Gardner M.J."/>
            <person name="Wortman J.R."/>
            <person name="Jordar V.S."/>
            <person name="Maiti R."/>
            <person name="Kodira C.D."/>
            <person name="Neafsey D.E."/>
            <person name="Zeng Q."/>
            <person name="Hung C.-Y."/>
            <person name="McMahan C."/>
            <person name="Muszewska A."/>
            <person name="Grynberg M."/>
            <person name="Mandel M.A."/>
            <person name="Kellner E.M."/>
            <person name="Barker B.M."/>
            <person name="Galgiani J.N."/>
            <person name="Orbach M.J."/>
            <person name="Kirkland T.N."/>
            <person name="Cole G.T."/>
            <person name="Henn M.R."/>
            <person name="Birren B.W."/>
            <person name="Taylor J.W."/>
        </authorList>
    </citation>
    <scope>NUCLEOTIDE SEQUENCE [LARGE SCALE GENOMIC DNA]</scope>
    <source>
        <strain evidence="6">C735</strain>
    </source>
</reference>
<sequence>MTVITKARRYIELLDTARCNGNWHEVPDILRKISKHAPTEKALLLVAETELQIVNHVKKRSESTASSAAQDSEHLLGRISPVLSVIEEGADVTQNTFQAQVCLSWLHWELSEPESAASYLPQDLHNVVSLLSGNGEVLSPWTEVCIMKAGYLKGAALESLSGVQVAVEAMKPLAARVSIPTSNALLSPQYLFWSERLLAKTAGCTGKIVTAQGSQVTESTIEFALQSFRAWASHCEVKQGDPASTTDSSDASAKSGPKASTWRAYYDLLSHILQKRLPYIPSSEGPKQAQLVSEFRRVETICENALLRNAKFPKASSSNHEVELWVEQVVRNWQILCGPEWQDADFGEGGRDALSRNVLDILYRAATKTFHSTLILRRLFQVHSALAEFDLAMRALETYIHLVDTAKARAKQAGKPTKEIEDVNTFVRTLSDGILLVCCFGTYQRAEKAKQLTNLLERALTSEGDDKCPSPQLNGMSSPKHTELLPVTLAGAYRAIGIGLANWSRWTAETETRRDLQNSAISSLEASLAEELGQDMNPASIFALSLMLAETRDLGGAIDRVRLALSSADVMGHGLLNSDQISYTGERDLVPLWHLLALLLTAREEFETANHICEAVLDTVMAGDTHDGKTHAGERHQHEKYSHPSTDAGGKHNDTGFEDTELRKKESMLELRMTQLSLIEVLHGPEAAINHAEELLGHFGRVFANIGFLEPDQKQKAEHLAPPRSSGGVRSIRGSLFGRKRVQRDFDHEYGFGMDGSSPPRDRSVSDCSVDGSKPPIQVTDENMIGFKERPQTAMTRSSSLRHKDGRQPQKLHRREGSIGKAIRHRSLERHSKSLLHPHKPQPDPTAAKVQDVSTSPPYMQSPTAKHNGSVSARQSLPPVAHNTKYTKEPPPIGHRQQPPLQDIRLPTAGRHDIQAKTSTRFSKDHIQRQALGLLTKIWLFVAGLYRRAGLFEDALGSWNEAKQQAQRVEELVAKQESSAKAFADPGWGGAKSSDELWADVYAERGYISQAQSQPFEAMEQFEEALIYFPDHIRATVGLANLLLDIWEQKLPTEKPEVSSLPDVSSLSLSPLDVSLHGNGMAKGTSNPAPPPLDDKDSPEYLDRLAARDRAYGLLSALTKLGTAWDDSEAWFALARAYEHSGQIQKAKDVLWWCIDLEDRRPVRHWWNVGSGGYVL</sequence>
<comment type="caution">
    <text evidence="5">The sequence shown here is derived from an EMBL/GenBank/DDBJ whole genome shotgun (WGS) entry which is preliminary data.</text>
</comment>
<dbReference type="PROSITE" id="PS50005">
    <property type="entry name" value="TPR"/>
    <property type="match status" value="1"/>
</dbReference>
<keyword evidence="3" id="KW-0802">TPR repeat</keyword>
<evidence type="ECO:0000313" key="6">
    <source>
        <dbReference type="Proteomes" id="UP000009084"/>
    </source>
</evidence>
<accession>C5P752</accession>
<dbReference type="VEuPathDB" id="FungiDB:CPC735_025880"/>
<name>C5P752_COCP7</name>
<dbReference type="HOGENOM" id="CLU_003276_0_0_1"/>
<comment type="similarity">
    <text evidence="2">Belongs to the YPP1 family.</text>
</comment>
<gene>
    <name evidence="5" type="ORF">CPC735_025880</name>
</gene>
<dbReference type="InterPro" id="IPR019734">
    <property type="entry name" value="TPR_rpt"/>
</dbReference>
<evidence type="ECO:0000313" key="5">
    <source>
        <dbReference type="EMBL" id="EER27252.1"/>
    </source>
</evidence>
<feature type="compositionally biased region" description="Basic residues" evidence="4">
    <location>
        <begin position="822"/>
        <end position="840"/>
    </location>
</feature>
<protein>
    <submittedName>
        <fullName evidence="5">TPR Domain containing protein</fullName>
    </submittedName>
</protein>